<keyword evidence="2" id="KW-1185">Reference proteome</keyword>
<evidence type="ECO:0000313" key="1">
    <source>
        <dbReference type="EMBL" id="TVU06039.1"/>
    </source>
</evidence>
<feature type="non-terminal residue" evidence="1">
    <location>
        <position position="1"/>
    </location>
</feature>
<proteinExistence type="predicted"/>
<dbReference type="AlphaFoldDB" id="A0A5J9T3P3"/>
<name>A0A5J9T3P3_9POAL</name>
<dbReference type="Proteomes" id="UP000324897">
    <property type="component" value="Unassembled WGS sequence"/>
</dbReference>
<dbReference type="Gramene" id="TVU06039">
    <property type="protein sequence ID" value="TVU06039"/>
    <property type="gene ID" value="EJB05_49229"/>
</dbReference>
<gene>
    <name evidence="1" type="ORF">EJB05_49229</name>
</gene>
<comment type="caution">
    <text evidence="1">The sequence shown here is derived from an EMBL/GenBank/DDBJ whole genome shotgun (WGS) entry which is preliminary data.</text>
</comment>
<organism evidence="1 2">
    <name type="scientific">Eragrostis curvula</name>
    <name type="common">weeping love grass</name>
    <dbReference type="NCBI Taxonomy" id="38414"/>
    <lineage>
        <taxon>Eukaryota</taxon>
        <taxon>Viridiplantae</taxon>
        <taxon>Streptophyta</taxon>
        <taxon>Embryophyta</taxon>
        <taxon>Tracheophyta</taxon>
        <taxon>Spermatophyta</taxon>
        <taxon>Magnoliopsida</taxon>
        <taxon>Liliopsida</taxon>
        <taxon>Poales</taxon>
        <taxon>Poaceae</taxon>
        <taxon>PACMAD clade</taxon>
        <taxon>Chloridoideae</taxon>
        <taxon>Eragrostideae</taxon>
        <taxon>Eragrostidinae</taxon>
        <taxon>Eragrostis</taxon>
    </lineage>
</organism>
<accession>A0A5J9T3P3</accession>
<sequence>MEGSSTASMSSSILPRARAMEGSSSPFPLQALPWRGLALPPPAAPALAFVCSLCLLLHREQCGGPLCLLLPLSLLSSHMRVPYRLLCLAAAKLVSRWRDKRHAGDLNGNGAEKRCLTGDGARRGRVRGGAGGIRAAARGLLGGETAFLALQCLAHASAAAVVAADPVSPSAREMQRLSSAVERMVLECLGLPENVAASPHDAVNHTVRLSHYAARREDATAACPWRPLRPLPHDRATSRAWRCRIGTAGGSPCPKRRAIIAGELLTVRS</sequence>
<dbReference type="OrthoDB" id="288590at2759"/>
<evidence type="ECO:0000313" key="2">
    <source>
        <dbReference type="Proteomes" id="UP000324897"/>
    </source>
</evidence>
<protein>
    <submittedName>
        <fullName evidence="1">Uncharacterized protein</fullName>
    </submittedName>
</protein>
<reference evidence="1 2" key="1">
    <citation type="journal article" date="2019" name="Sci. Rep.">
        <title>A high-quality genome of Eragrostis curvula grass provides insights into Poaceae evolution and supports new strategies to enhance forage quality.</title>
        <authorList>
            <person name="Carballo J."/>
            <person name="Santos B.A.C.M."/>
            <person name="Zappacosta D."/>
            <person name="Garbus I."/>
            <person name="Selva J.P."/>
            <person name="Gallo C.A."/>
            <person name="Diaz A."/>
            <person name="Albertini E."/>
            <person name="Caccamo M."/>
            <person name="Echenique V."/>
        </authorList>
    </citation>
    <scope>NUCLEOTIDE SEQUENCE [LARGE SCALE GENOMIC DNA]</scope>
    <source>
        <strain evidence="2">cv. Victoria</strain>
        <tissue evidence="1">Leaf</tissue>
    </source>
</reference>
<dbReference type="EMBL" id="RWGY01000051">
    <property type="protein sequence ID" value="TVU06039.1"/>
    <property type="molecule type" value="Genomic_DNA"/>
</dbReference>